<dbReference type="GO" id="GO:0005525">
    <property type="term" value="F:GTP binding"/>
    <property type="evidence" value="ECO:0007669"/>
    <property type="project" value="InterPro"/>
</dbReference>
<feature type="domain" description="NOA1/YqeH-like C-terminal" evidence="3">
    <location>
        <begin position="229"/>
        <end position="330"/>
    </location>
</feature>
<proteinExistence type="predicted"/>
<protein>
    <recommendedName>
        <fullName evidence="6">G domain-containing protein</fullName>
    </recommendedName>
</protein>
<keyword evidence="5" id="KW-1185">Reference proteome</keyword>
<dbReference type="EMBL" id="LGRX02035624">
    <property type="protein sequence ID" value="KAK3233817.1"/>
    <property type="molecule type" value="Genomic_DNA"/>
</dbReference>
<dbReference type="PANTHER" id="PTHR46434:SF1">
    <property type="entry name" value="GENETIC INTERACTOR OF PROHIBITINS 3, MITOCHONDRIAL"/>
    <property type="match status" value="1"/>
</dbReference>
<evidence type="ECO:0000259" key="2">
    <source>
        <dbReference type="Pfam" id="PF01926"/>
    </source>
</evidence>
<dbReference type="InterPro" id="IPR048422">
    <property type="entry name" value="NOA1/YqeH-like_C"/>
</dbReference>
<dbReference type="InterPro" id="IPR050896">
    <property type="entry name" value="Mito_lipid_metab_GTPase"/>
</dbReference>
<dbReference type="PANTHER" id="PTHR46434">
    <property type="entry name" value="GENETIC INTERACTOR OF PROHIBITINS 3, MITOCHONDRIAL"/>
    <property type="match status" value="1"/>
</dbReference>
<evidence type="ECO:0000313" key="5">
    <source>
        <dbReference type="Proteomes" id="UP001190700"/>
    </source>
</evidence>
<feature type="region of interest" description="Disordered" evidence="1">
    <location>
        <begin position="349"/>
        <end position="384"/>
    </location>
</feature>
<comment type="caution">
    <text evidence="4">The sequence shown here is derived from an EMBL/GenBank/DDBJ whole genome shotgun (WGS) entry which is preliminary data.</text>
</comment>
<evidence type="ECO:0008006" key="6">
    <source>
        <dbReference type="Google" id="ProtNLM"/>
    </source>
</evidence>
<dbReference type="AlphaFoldDB" id="A0AAE0BDG7"/>
<evidence type="ECO:0000313" key="4">
    <source>
        <dbReference type="EMBL" id="KAK3233817.1"/>
    </source>
</evidence>
<sequence>SDNVWREAPIDHSSDNVRREAPIDHSSDNVLDDAYGKLNTVLVLTKSDLLPSAATKARLLEWSRRRARAGGIFEPIGVHLVSSHTGWGVQKLLSQLEELCGDEGEVWVMGAQNAGKSSLINAMSGYRGGTKSNKLLARAPVTASTMPGTTIGVVEVKNVLPAPHRMLDTPGLLHPHQLTPRLSPEEVKCVLPRRALKPRTYRLSKGAAIHIGGLARVDVEDCPGSTMYLTVWASSDIVCHFGKIDKAEELFQKHAGSLLQPPIGDAERLKELGRWEPFDVDVEGGSYKESTTDVAIGGVGWVGVGVVGTAQLTRRQVWTYPGIGVTTRAALIPDFAKDLETPGWSHTVTAAAKKMKSAPGKTGNAKHTPRGKQGRPGKGKPGRK</sequence>
<dbReference type="Gene3D" id="3.40.50.300">
    <property type="entry name" value="P-loop containing nucleotide triphosphate hydrolases"/>
    <property type="match status" value="1"/>
</dbReference>
<dbReference type="InterPro" id="IPR027417">
    <property type="entry name" value="P-loop_NTPase"/>
</dbReference>
<reference evidence="4 5" key="1">
    <citation type="journal article" date="2015" name="Genome Biol. Evol.">
        <title>Comparative Genomics of a Bacterivorous Green Alga Reveals Evolutionary Causalities and Consequences of Phago-Mixotrophic Mode of Nutrition.</title>
        <authorList>
            <person name="Burns J.A."/>
            <person name="Paasch A."/>
            <person name="Narechania A."/>
            <person name="Kim E."/>
        </authorList>
    </citation>
    <scope>NUCLEOTIDE SEQUENCE [LARGE SCALE GENOMIC DNA]</scope>
    <source>
        <strain evidence="4 5">PLY_AMNH</strain>
    </source>
</reference>
<dbReference type="GO" id="GO:0005739">
    <property type="term" value="C:mitochondrion"/>
    <property type="evidence" value="ECO:0007669"/>
    <property type="project" value="TreeGrafter"/>
</dbReference>
<gene>
    <name evidence="4" type="ORF">CYMTET_55909</name>
</gene>
<organism evidence="4 5">
    <name type="scientific">Cymbomonas tetramitiformis</name>
    <dbReference type="NCBI Taxonomy" id="36881"/>
    <lineage>
        <taxon>Eukaryota</taxon>
        <taxon>Viridiplantae</taxon>
        <taxon>Chlorophyta</taxon>
        <taxon>Pyramimonadophyceae</taxon>
        <taxon>Pyramimonadales</taxon>
        <taxon>Pyramimonadaceae</taxon>
        <taxon>Cymbomonas</taxon>
    </lineage>
</organism>
<feature type="compositionally biased region" description="Basic residues" evidence="1">
    <location>
        <begin position="367"/>
        <end position="384"/>
    </location>
</feature>
<dbReference type="InterPro" id="IPR006073">
    <property type="entry name" value="GTP-bd"/>
</dbReference>
<feature type="domain" description="G" evidence="2">
    <location>
        <begin position="106"/>
        <end position="174"/>
    </location>
</feature>
<accession>A0AAE0BDG7</accession>
<evidence type="ECO:0000259" key="3">
    <source>
        <dbReference type="Pfam" id="PF21516"/>
    </source>
</evidence>
<name>A0AAE0BDG7_9CHLO</name>
<dbReference type="Proteomes" id="UP001190700">
    <property type="component" value="Unassembled WGS sequence"/>
</dbReference>
<dbReference type="Pfam" id="PF01926">
    <property type="entry name" value="MMR_HSR1"/>
    <property type="match status" value="1"/>
</dbReference>
<evidence type="ECO:0000256" key="1">
    <source>
        <dbReference type="SAM" id="MobiDB-lite"/>
    </source>
</evidence>
<dbReference type="SUPFAM" id="SSF52540">
    <property type="entry name" value="P-loop containing nucleoside triphosphate hydrolases"/>
    <property type="match status" value="1"/>
</dbReference>
<feature type="non-terminal residue" evidence="4">
    <location>
        <position position="1"/>
    </location>
</feature>
<dbReference type="Pfam" id="PF21516">
    <property type="entry name" value="YqeH-like_C"/>
    <property type="match status" value="1"/>
</dbReference>